<dbReference type="RefSeq" id="WP_282589473.1">
    <property type="nucleotide sequence ID" value="NZ_JAMOIM010000094.1"/>
</dbReference>
<dbReference type="InterPro" id="IPR008878">
    <property type="entry name" value="Transposase_IS66_Orf2"/>
</dbReference>
<protein>
    <submittedName>
        <fullName evidence="1">IS66 family insertion sequence element accessory protein TnpB</fullName>
    </submittedName>
</protein>
<proteinExistence type="predicted"/>
<dbReference type="EMBL" id="JAMOIM010000094">
    <property type="protein sequence ID" value="MCW6513098.1"/>
    <property type="molecule type" value="Genomic_DNA"/>
</dbReference>
<evidence type="ECO:0000313" key="2">
    <source>
        <dbReference type="Proteomes" id="UP001165667"/>
    </source>
</evidence>
<dbReference type="PANTHER" id="PTHR36455:SF1">
    <property type="entry name" value="BLR8292 PROTEIN"/>
    <property type="match status" value="1"/>
</dbReference>
<gene>
    <name evidence="1" type="primary">tnpB</name>
    <name evidence="1" type="ORF">M8523_35185</name>
</gene>
<dbReference type="AlphaFoldDB" id="A0AA42CN23"/>
<reference evidence="1" key="1">
    <citation type="submission" date="2022-05" db="EMBL/GenBank/DDBJ databases">
        <authorList>
            <person name="Pankratov T."/>
        </authorList>
    </citation>
    <scope>NUCLEOTIDE SEQUENCE</scope>
    <source>
        <strain evidence="1">BP6-180914</strain>
    </source>
</reference>
<dbReference type="PANTHER" id="PTHR36455">
    <property type="match status" value="1"/>
</dbReference>
<keyword evidence="2" id="KW-1185">Reference proteome</keyword>
<evidence type="ECO:0000313" key="1">
    <source>
        <dbReference type="EMBL" id="MCW6513098.1"/>
    </source>
</evidence>
<dbReference type="Pfam" id="PF05717">
    <property type="entry name" value="TnpB_IS66"/>
    <property type="match status" value="1"/>
</dbReference>
<name>A0AA42CN23_9HYPH</name>
<organism evidence="1 2">
    <name type="scientific">Lichenifustis flavocetrariae</name>
    <dbReference type="NCBI Taxonomy" id="2949735"/>
    <lineage>
        <taxon>Bacteria</taxon>
        <taxon>Pseudomonadati</taxon>
        <taxon>Pseudomonadota</taxon>
        <taxon>Alphaproteobacteria</taxon>
        <taxon>Hyphomicrobiales</taxon>
        <taxon>Lichenihabitantaceae</taxon>
        <taxon>Lichenifustis</taxon>
    </lineage>
</organism>
<accession>A0AA42CN23</accession>
<sequence length="88" mass="9384">MSPVASNVRIWIASGHTDMRKGMQGLALLVQEGLKRDPPLATLTCYAGQGPWLASPFAGDVFVFRGRGGSLIKALWRSWLEAPACAAG</sequence>
<dbReference type="Proteomes" id="UP001165667">
    <property type="component" value="Unassembled WGS sequence"/>
</dbReference>
<comment type="caution">
    <text evidence="1">The sequence shown here is derived from an EMBL/GenBank/DDBJ whole genome shotgun (WGS) entry which is preliminary data.</text>
</comment>